<dbReference type="Proteomes" id="UP000015520">
    <property type="component" value="Unassembled WGS sequence"/>
</dbReference>
<name>T0JC39_9BACT</name>
<comment type="caution">
    <text evidence="2">The sequence shown here is derived from an EMBL/GenBank/DDBJ whole genome shotgun (WGS) entry which is preliminary data.</text>
</comment>
<feature type="transmembrane region" description="Helical" evidence="1">
    <location>
        <begin position="45"/>
        <end position="67"/>
    </location>
</feature>
<protein>
    <submittedName>
        <fullName evidence="2">Uncharacterized protein</fullName>
    </submittedName>
</protein>
<evidence type="ECO:0000313" key="3">
    <source>
        <dbReference type="Proteomes" id="UP000015520"/>
    </source>
</evidence>
<sequence length="82" mass="9354">MCYNQHMAKIDEIKEWLNFLNRLFTIGLVTLLGIVGWLFMNYTTVSNVLIGSALIGILVLTVVLILLSRKIISNIKMMKDLK</sequence>
<accession>T0JC39</accession>
<evidence type="ECO:0000313" key="2">
    <source>
        <dbReference type="EMBL" id="EQB34407.1"/>
    </source>
</evidence>
<organism evidence="2 3">
    <name type="scientific">Sulfurimonas hongkongensis</name>
    <dbReference type="NCBI Taxonomy" id="1172190"/>
    <lineage>
        <taxon>Bacteria</taxon>
        <taxon>Pseudomonadati</taxon>
        <taxon>Campylobacterota</taxon>
        <taxon>Epsilonproteobacteria</taxon>
        <taxon>Campylobacterales</taxon>
        <taxon>Sulfurimonadaceae</taxon>
        <taxon>Sulfurimonas</taxon>
    </lineage>
</organism>
<evidence type="ECO:0000256" key="1">
    <source>
        <dbReference type="SAM" id="Phobius"/>
    </source>
</evidence>
<proteinExistence type="predicted"/>
<feature type="transmembrane region" description="Helical" evidence="1">
    <location>
        <begin position="20"/>
        <end position="39"/>
    </location>
</feature>
<keyword evidence="1" id="KW-1133">Transmembrane helix</keyword>
<keyword evidence="1" id="KW-0812">Transmembrane</keyword>
<gene>
    <name evidence="2" type="ORF">M947_11030</name>
</gene>
<reference evidence="2 3" key="1">
    <citation type="submission" date="2013-07" db="EMBL/GenBank/DDBJ databases">
        <title>Sulfurimonas hongkongensis AST-10 Genome Sequencing.</title>
        <authorList>
            <person name="Cai L."/>
            <person name="Zhang T."/>
        </authorList>
    </citation>
    <scope>NUCLEOTIDE SEQUENCE [LARGE SCALE GENOMIC DNA]</scope>
    <source>
        <strain evidence="2 3">AST-10</strain>
    </source>
</reference>
<dbReference type="EMBL" id="AUPZ01000019">
    <property type="protein sequence ID" value="EQB34407.1"/>
    <property type="molecule type" value="Genomic_DNA"/>
</dbReference>
<keyword evidence="1" id="KW-0472">Membrane</keyword>
<keyword evidence="3" id="KW-1185">Reference proteome</keyword>
<dbReference type="AlphaFoldDB" id="T0JC39"/>